<dbReference type="Pfam" id="PF13650">
    <property type="entry name" value="Asp_protease_2"/>
    <property type="match status" value="1"/>
</dbReference>
<dbReference type="AlphaFoldDB" id="A0A9P1KDN5"/>
<dbReference type="Gene3D" id="2.40.70.10">
    <property type="entry name" value="Acid Proteases"/>
    <property type="match status" value="2"/>
</dbReference>
<dbReference type="RefSeq" id="WP_008050268.1">
    <property type="nucleotide sequence ID" value="NZ_FO818640.1"/>
</dbReference>
<organism evidence="1 2">
    <name type="scientific">Limnospira indica PCC 8005</name>
    <dbReference type="NCBI Taxonomy" id="376219"/>
    <lineage>
        <taxon>Bacteria</taxon>
        <taxon>Bacillati</taxon>
        <taxon>Cyanobacteriota</taxon>
        <taxon>Cyanophyceae</taxon>
        <taxon>Oscillatoriophycideae</taxon>
        <taxon>Oscillatoriales</taxon>
        <taxon>Sirenicapillariaceae</taxon>
        <taxon>Limnospira</taxon>
    </lineage>
</organism>
<dbReference type="InterPro" id="IPR001969">
    <property type="entry name" value="Aspartic_peptidase_AS"/>
</dbReference>
<proteinExistence type="predicted"/>
<accession>A0A9P1KDN5</accession>
<name>A0A9P1KDN5_9CYAN</name>
<evidence type="ECO:0000313" key="2">
    <source>
        <dbReference type="Proteomes" id="UP000032946"/>
    </source>
</evidence>
<dbReference type="Proteomes" id="UP000032946">
    <property type="component" value="Chromosome"/>
</dbReference>
<evidence type="ECO:0000313" key="1">
    <source>
        <dbReference type="EMBL" id="CDM94654.1"/>
    </source>
</evidence>
<reference evidence="1 2" key="1">
    <citation type="submission" date="2014-02" db="EMBL/GenBank/DDBJ databases">
        <authorList>
            <person name="Genoscope - CEA"/>
        </authorList>
    </citation>
    <scope>NUCLEOTIDE SEQUENCE [LARGE SCALE GENOMIC DNA]</scope>
    <source>
        <strain evidence="1 2">PCC 8005</strain>
    </source>
</reference>
<dbReference type="SUPFAM" id="SSF50630">
    <property type="entry name" value="Acid proteases"/>
    <property type="match status" value="2"/>
</dbReference>
<gene>
    <name evidence="1" type="ORF">ARTHRO_20188</name>
</gene>
<dbReference type="GO" id="GO:0006508">
    <property type="term" value="P:proteolysis"/>
    <property type="evidence" value="ECO:0007669"/>
    <property type="project" value="InterPro"/>
</dbReference>
<dbReference type="InterPro" id="IPR034122">
    <property type="entry name" value="Retropepsin-like_bacterial"/>
</dbReference>
<sequence length="336" mass="35772">MGKLWDGLGVICIVGLTTATVAVGAVGAVFPSLKSGWDLRAIVQLEGLNLPRPQTTGESQVSLHPIEGSQVFAVDVEIGESRGGFLFDTGASTTMVGSPLVADLGLVGEEISGDRVKSAVAGDDCPEMDATLHLLPTLKMGEAQVMDLQVLEFANKTIPDGLSGVLGMDVLAEFDLIVNPETRQLQLLSPSPLPPHLSATAIPLKSRLGVMLAEVAIADRGSFTFMLDTGADTIFISEDLADRLEIDPASRSPVQVLGFCGLEAATLSTLTTVELGTHKLTNLEAVILSSPSVLDMLEVDGILGQTFFNNYQQYWRFDRRSTSSEWGGSLLLNPYR</sequence>
<dbReference type="GO" id="GO:0004190">
    <property type="term" value="F:aspartic-type endopeptidase activity"/>
    <property type="evidence" value="ECO:0007669"/>
    <property type="project" value="InterPro"/>
</dbReference>
<evidence type="ECO:0008006" key="3">
    <source>
        <dbReference type="Google" id="ProtNLM"/>
    </source>
</evidence>
<dbReference type="CDD" id="cd05483">
    <property type="entry name" value="retropepsin_like_bacteria"/>
    <property type="match status" value="2"/>
</dbReference>
<dbReference type="PROSITE" id="PS00141">
    <property type="entry name" value="ASP_PROTEASE"/>
    <property type="match status" value="1"/>
</dbReference>
<keyword evidence="2" id="KW-1185">Reference proteome</keyword>
<dbReference type="Pfam" id="PF13975">
    <property type="entry name" value="gag-asp_proteas"/>
    <property type="match status" value="1"/>
</dbReference>
<dbReference type="InterPro" id="IPR021109">
    <property type="entry name" value="Peptidase_aspartic_dom_sf"/>
</dbReference>
<protein>
    <recommendedName>
        <fullName evidence="3">Peptidase A2 domain-containing protein</fullName>
    </recommendedName>
</protein>
<dbReference type="EMBL" id="FO818640">
    <property type="protein sequence ID" value="CDM94654.1"/>
    <property type="molecule type" value="Genomic_DNA"/>
</dbReference>